<evidence type="ECO:0000313" key="3">
    <source>
        <dbReference type="Proteomes" id="UP001476247"/>
    </source>
</evidence>
<dbReference type="EMBL" id="BAABUJ010000026">
    <property type="protein sequence ID" value="GAA5803183.1"/>
    <property type="molecule type" value="Genomic_DNA"/>
</dbReference>
<dbReference type="PANTHER" id="PTHR10887:SF495">
    <property type="entry name" value="HELICASE SENATAXIN ISOFORM X1-RELATED"/>
    <property type="match status" value="1"/>
</dbReference>
<protein>
    <recommendedName>
        <fullName evidence="1">DNA2/NAM7 helicase helicase domain-containing protein</fullName>
    </recommendedName>
</protein>
<evidence type="ECO:0000259" key="1">
    <source>
        <dbReference type="Pfam" id="PF13086"/>
    </source>
</evidence>
<dbReference type="Gene3D" id="3.40.50.300">
    <property type="entry name" value="P-loop containing nucleotide triphosphate hydrolases"/>
    <property type="match status" value="1"/>
</dbReference>
<dbReference type="Proteomes" id="UP001476247">
    <property type="component" value="Unassembled WGS sequence"/>
</dbReference>
<dbReference type="InterPro" id="IPR041677">
    <property type="entry name" value="DNA2/NAM7_AAA_11"/>
</dbReference>
<dbReference type="InterPro" id="IPR027417">
    <property type="entry name" value="P-loop_NTPase"/>
</dbReference>
<evidence type="ECO:0000313" key="2">
    <source>
        <dbReference type="EMBL" id="GAA5803183.1"/>
    </source>
</evidence>
<feature type="domain" description="DNA2/NAM7 helicase helicase" evidence="1">
    <location>
        <begin position="162"/>
        <end position="229"/>
    </location>
</feature>
<keyword evidence="3" id="KW-1185">Reference proteome</keyword>
<dbReference type="PANTHER" id="PTHR10887">
    <property type="entry name" value="DNA2/NAM7 HELICASE FAMILY"/>
    <property type="match status" value="1"/>
</dbReference>
<feature type="domain" description="DNA2/NAM7 helicase helicase" evidence="1">
    <location>
        <begin position="43"/>
        <end position="149"/>
    </location>
</feature>
<dbReference type="InterPro" id="IPR045055">
    <property type="entry name" value="DNA2/NAM7-like"/>
</dbReference>
<proteinExistence type="predicted"/>
<organism evidence="2 3">
    <name type="scientific">Helicostylum pulchrum</name>
    <dbReference type="NCBI Taxonomy" id="562976"/>
    <lineage>
        <taxon>Eukaryota</taxon>
        <taxon>Fungi</taxon>
        <taxon>Fungi incertae sedis</taxon>
        <taxon>Mucoromycota</taxon>
        <taxon>Mucoromycotina</taxon>
        <taxon>Mucoromycetes</taxon>
        <taxon>Mucorales</taxon>
        <taxon>Mucorineae</taxon>
        <taxon>Mucoraceae</taxon>
        <taxon>Helicostylum</taxon>
    </lineage>
</organism>
<reference evidence="2 3" key="1">
    <citation type="submission" date="2024-04" db="EMBL/GenBank/DDBJ databases">
        <title>genome sequences of Mucor flavus KT1a and Helicostylum pulchrum KT1b strains isolation_sourced from the surface of a dry-aged beef.</title>
        <authorList>
            <person name="Toyotome T."/>
            <person name="Hosono M."/>
            <person name="Torimaru M."/>
            <person name="Fukuda K."/>
            <person name="Mikami N."/>
        </authorList>
    </citation>
    <scope>NUCLEOTIDE SEQUENCE [LARGE SCALE GENOMIC DNA]</scope>
    <source>
        <strain evidence="2 3">KT1b</strain>
    </source>
</reference>
<dbReference type="Pfam" id="PF13086">
    <property type="entry name" value="AAA_11"/>
    <property type="match status" value="2"/>
</dbReference>
<comment type="caution">
    <text evidence="2">The sequence shown here is derived from an EMBL/GenBank/DDBJ whole genome shotgun (WGS) entry which is preliminary data.</text>
</comment>
<name>A0ABP9Y9A7_9FUNG</name>
<accession>A0ABP9Y9A7</accession>
<sequence length="274" mass="30491">MSEALEKLNSLLGVSIEYNAFFSSLCFPIIRPLDEINFIGQDLDKSQIEATEFSIGPNKISLIHGPPGVSDVYSNQQLVENQKLRLLVCAPSNNAVDNILRRIMNITSEELKYDKFEYTKISRTTRPGMDRLSKLMESMSIDKLATISVEKTCYQHGKSPAVLIKEADVVFCTLNGSGSVLMEDENFDVVIIDEAGQATEPDCWIALLKAKRAILCGDHLQLSPTVISQPVSVQDPRPKGSSTLNDLSYTMFDRLMDMQGKKNQTDFNYAVPNA</sequence>
<dbReference type="SUPFAM" id="SSF52540">
    <property type="entry name" value="P-loop containing nucleoside triphosphate hydrolases"/>
    <property type="match status" value="1"/>
</dbReference>
<gene>
    <name evidence="2" type="ORF">HPULCUR_008659</name>
</gene>